<evidence type="ECO:0000313" key="2">
    <source>
        <dbReference type="Proteomes" id="UP000003157"/>
    </source>
</evidence>
<name>E7GEI0_9FIRM</name>
<organism evidence="1 2">
    <name type="scientific">Coprobacillus cateniformis</name>
    <dbReference type="NCBI Taxonomy" id="100884"/>
    <lineage>
        <taxon>Bacteria</taxon>
        <taxon>Bacillati</taxon>
        <taxon>Bacillota</taxon>
        <taxon>Erysipelotrichia</taxon>
        <taxon>Erysipelotrichales</taxon>
        <taxon>Coprobacillaceae</taxon>
        <taxon>Coprobacillus</taxon>
    </lineage>
</organism>
<dbReference type="AlphaFoldDB" id="E7GEI0"/>
<accession>E7GEI0</accession>
<gene>
    <name evidence="1" type="ORF">HMPREF9488_03122</name>
</gene>
<dbReference type="RefSeq" id="WP_008790204.1">
    <property type="nucleotide sequence ID" value="NZ_AKCB01000004.1"/>
</dbReference>
<comment type="caution">
    <text evidence="1">The sequence shown here is derived from an EMBL/GenBank/DDBJ whole genome shotgun (WGS) entry which is preliminary data.</text>
</comment>
<proteinExistence type="predicted"/>
<dbReference type="GeneID" id="78231373"/>
<protein>
    <submittedName>
        <fullName evidence="1">Uncharacterized protein</fullName>
    </submittedName>
</protein>
<dbReference type="OrthoDB" id="2037810at2"/>
<keyword evidence="2" id="KW-1185">Reference proteome</keyword>
<reference evidence="1 2" key="1">
    <citation type="submission" date="2010-12" db="EMBL/GenBank/DDBJ databases">
        <title>The Genome Sequence of Coprobacillus sp. strain 29_1.</title>
        <authorList>
            <consortium name="The Broad Institute Genome Sequencing Platform"/>
            <person name="Earl A."/>
            <person name="Ward D."/>
            <person name="Feldgarden M."/>
            <person name="Gevers D."/>
            <person name="Daigneault M."/>
            <person name="Sibley C.D."/>
            <person name="White A."/>
            <person name="Strauss J."/>
            <person name="Allen-Vercoe E."/>
            <person name="Young S.K."/>
            <person name="Zeng Q."/>
            <person name="Gargeya S."/>
            <person name="Fitzgerald M."/>
            <person name="Haas B."/>
            <person name="Abouelleil A."/>
            <person name="Alvarado L."/>
            <person name="Arachchi H.M."/>
            <person name="Berlin A."/>
            <person name="Brown A."/>
            <person name="Chapman S.B."/>
            <person name="Chen Z."/>
            <person name="Dunbar C."/>
            <person name="Freedman E."/>
            <person name="Gearin G."/>
            <person name="Gellesch M."/>
            <person name="Goldberg J."/>
            <person name="Griggs A."/>
            <person name="Gujja S."/>
            <person name="Heilman E."/>
            <person name="Heiman D."/>
            <person name="Howarth C."/>
            <person name="Larson L."/>
            <person name="Lui A."/>
            <person name="MacDonald P.J.P."/>
            <person name="Mehta T."/>
            <person name="Montmayeur A."/>
            <person name="Murphy C."/>
            <person name="Neiman D."/>
            <person name="Pearson M."/>
            <person name="Priest M."/>
            <person name="Roberts A."/>
            <person name="Saif S."/>
            <person name="Shea T."/>
            <person name="Shenoy N."/>
            <person name="Sisk P."/>
            <person name="Stolte C."/>
            <person name="Sykes S."/>
            <person name="White J."/>
            <person name="Yandava C."/>
            <person name="Nusbaum C."/>
            <person name="Birren B."/>
        </authorList>
    </citation>
    <scope>NUCLEOTIDE SEQUENCE [LARGE SCALE GENOMIC DNA]</scope>
    <source>
        <strain evidence="1 2">29_1</strain>
    </source>
</reference>
<dbReference type="STRING" id="100884.GCA_000269565_03620"/>
<dbReference type="Proteomes" id="UP000003157">
    <property type="component" value="Unassembled WGS sequence"/>
</dbReference>
<sequence>MTISQSSCQRKDMSNMSFVGLHNTKEGIIGFADSKATITFKDGHHEEDVQRGKIRKIFKNSHFIFVTYGNNELFSAQFKINLEDYIEKYLDENMTYKDFFECLFIKLLYSKPEYSDGIYNFIIGSKDNKGQYLRKLTINTNKETQEYTDKNYEYITICGGDETYREIYTQIPKYWDAPIQEYQNIIQKQISKIVEILDLDYKYNSVGVPINVEIFQ</sequence>
<dbReference type="EMBL" id="ADKX01000046">
    <property type="protein sequence ID" value="EFW03431.1"/>
    <property type="molecule type" value="Genomic_DNA"/>
</dbReference>
<evidence type="ECO:0000313" key="1">
    <source>
        <dbReference type="EMBL" id="EFW03431.1"/>
    </source>
</evidence>
<dbReference type="HOGENOM" id="CLU_1292593_0_0_9"/>